<keyword evidence="6" id="KW-0560">Oxidoreductase</keyword>
<comment type="cofactor">
    <cofactor evidence="1">
        <name>FAD</name>
        <dbReference type="ChEBI" id="CHEBI:57692"/>
    </cofactor>
</comment>
<keyword evidence="2" id="KW-0285">Flavoprotein</keyword>
<evidence type="ECO:0000256" key="9">
    <source>
        <dbReference type="SAM" id="MobiDB-lite"/>
    </source>
</evidence>
<evidence type="ECO:0000313" key="13">
    <source>
        <dbReference type="Proteomes" id="UP000183561"/>
    </source>
</evidence>
<dbReference type="PRINTS" id="PR00371">
    <property type="entry name" value="FPNCR"/>
</dbReference>
<proteinExistence type="predicted"/>
<dbReference type="CDD" id="cd06214">
    <property type="entry name" value="PA_degradation_oxidoreductase_like"/>
    <property type="match status" value="1"/>
</dbReference>
<evidence type="ECO:0000256" key="6">
    <source>
        <dbReference type="ARBA" id="ARBA00023002"/>
    </source>
</evidence>
<dbReference type="PROSITE" id="PS51085">
    <property type="entry name" value="2FE2S_FER_2"/>
    <property type="match status" value="1"/>
</dbReference>
<feature type="domain" description="2Fe-2S ferredoxin-type" evidence="10">
    <location>
        <begin position="260"/>
        <end position="348"/>
    </location>
</feature>
<dbReference type="Gene3D" id="3.10.20.30">
    <property type="match status" value="1"/>
</dbReference>
<dbReference type="InterPro" id="IPR006058">
    <property type="entry name" value="2Fe2S_fd_BS"/>
</dbReference>
<keyword evidence="8" id="KW-0411">Iron-sulfur</keyword>
<dbReference type="OrthoDB" id="9796486at2"/>
<keyword evidence="12" id="KW-0503">Monooxygenase</keyword>
<protein>
    <submittedName>
        <fullName evidence="12">3-ketosteroid 9alpha-monooxygenase subunit B</fullName>
    </submittedName>
</protein>
<dbReference type="InterPro" id="IPR017938">
    <property type="entry name" value="Riboflavin_synthase-like_b-brl"/>
</dbReference>
<dbReference type="GO" id="GO:0004497">
    <property type="term" value="F:monooxygenase activity"/>
    <property type="evidence" value="ECO:0007669"/>
    <property type="project" value="UniProtKB-KW"/>
</dbReference>
<evidence type="ECO:0000256" key="5">
    <source>
        <dbReference type="ARBA" id="ARBA00022827"/>
    </source>
</evidence>
<keyword evidence="5" id="KW-0274">FAD</keyword>
<dbReference type="Pfam" id="PF00175">
    <property type="entry name" value="NAD_binding_1"/>
    <property type="match status" value="1"/>
</dbReference>
<evidence type="ECO:0000256" key="3">
    <source>
        <dbReference type="ARBA" id="ARBA00022714"/>
    </source>
</evidence>
<dbReference type="PROSITE" id="PS51384">
    <property type="entry name" value="FAD_FR"/>
    <property type="match status" value="1"/>
</dbReference>
<dbReference type="InterPro" id="IPR050415">
    <property type="entry name" value="MRET"/>
</dbReference>
<dbReference type="InterPro" id="IPR017927">
    <property type="entry name" value="FAD-bd_FR_type"/>
</dbReference>
<dbReference type="CDD" id="cd00207">
    <property type="entry name" value="fer2"/>
    <property type="match status" value="1"/>
</dbReference>
<feature type="domain" description="FAD-binding FR-type" evidence="11">
    <location>
        <begin position="11"/>
        <end position="115"/>
    </location>
</feature>
<name>A0A1H4KXC3_9NOCA</name>
<evidence type="ECO:0000256" key="1">
    <source>
        <dbReference type="ARBA" id="ARBA00001974"/>
    </source>
</evidence>
<dbReference type="EMBL" id="FNSV01000005">
    <property type="protein sequence ID" value="SEB63164.1"/>
    <property type="molecule type" value="Genomic_DNA"/>
</dbReference>
<dbReference type="Proteomes" id="UP000183561">
    <property type="component" value="Unassembled WGS sequence"/>
</dbReference>
<dbReference type="GO" id="GO:0046872">
    <property type="term" value="F:metal ion binding"/>
    <property type="evidence" value="ECO:0007669"/>
    <property type="project" value="UniProtKB-KW"/>
</dbReference>
<evidence type="ECO:0000256" key="4">
    <source>
        <dbReference type="ARBA" id="ARBA00022723"/>
    </source>
</evidence>
<dbReference type="SUPFAM" id="SSF63380">
    <property type="entry name" value="Riboflavin synthase domain-like"/>
    <property type="match status" value="1"/>
</dbReference>
<dbReference type="PANTHER" id="PTHR47354:SF8">
    <property type="entry name" value="1,2-PHENYLACETYL-COA EPOXIDASE, SUBUNIT E"/>
    <property type="match status" value="1"/>
</dbReference>
<dbReference type="Gene3D" id="2.40.30.10">
    <property type="entry name" value="Translation factors"/>
    <property type="match status" value="1"/>
</dbReference>
<evidence type="ECO:0000259" key="10">
    <source>
        <dbReference type="PROSITE" id="PS51085"/>
    </source>
</evidence>
<dbReference type="SUPFAM" id="SSF54292">
    <property type="entry name" value="2Fe-2S ferredoxin-like"/>
    <property type="match status" value="1"/>
</dbReference>
<dbReference type="InterPro" id="IPR036010">
    <property type="entry name" value="2Fe-2S_ferredoxin-like_sf"/>
</dbReference>
<sequence length="348" mass="38028">MSDSTTHDLVLLGSKLEVAAVCRETADAVSITFEVPSDLHAAFDHRAGQFITVAVPSERVPHVARCYSLSSPPGRGTTITVKRIEGGYASEWLTRNAEQGVWLQVLPPSGSFTVPDPGADVLLAAAGSGITPVMSILRWMMESGDGRVALFYANRDRESTIFAAELERMAREHPDRFSVFHWFEEERGLPSAEAISQWADELHEGDVWTCGPAPFMDVVAAAVIPNRHLHREEYRSLTNDPFEPEPPVSGTDTPGDEDAANVEVELDGKTHRLAWPRKKNLVEVLLEHGIEAPHACREGWCGSCTVHVDKGEVTMAATEGLDPDDQSDGYVLGCQALPTTDDLKVTFD</sequence>
<dbReference type="InterPro" id="IPR001433">
    <property type="entry name" value="OxRdtase_FAD/NAD-bd"/>
</dbReference>
<keyword evidence="13" id="KW-1185">Reference proteome</keyword>
<dbReference type="PANTHER" id="PTHR47354">
    <property type="entry name" value="NADH OXIDOREDUCTASE HCR"/>
    <property type="match status" value="1"/>
</dbReference>
<keyword evidence="4" id="KW-0479">Metal-binding</keyword>
<evidence type="ECO:0000313" key="12">
    <source>
        <dbReference type="EMBL" id="SEB63164.1"/>
    </source>
</evidence>
<evidence type="ECO:0000256" key="7">
    <source>
        <dbReference type="ARBA" id="ARBA00023004"/>
    </source>
</evidence>
<dbReference type="PROSITE" id="PS00197">
    <property type="entry name" value="2FE2S_FER_1"/>
    <property type="match status" value="1"/>
</dbReference>
<keyword evidence="7" id="KW-0408">Iron</keyword>
<feature type="region of interest" description="Disordered" evidence="9">
    <location>
        <begin position="236"/>
        <end position="258"/>
    </location>
</feature>
<dbReference type="InterPro" id="IPR001709">
    <property type="entry name" value="Flavoprot_Pyr_Nucl_cyt_Rdtase"/>
</dbReference>
<reference evidence="13" key="1">
    <citation type="submission" date="2016-10" db="EMBL/GenBank/DDBJ databases">
        <authorList>
            <person name="Varghese N."/>
            <person name="Submissions S."/>
        </authorList>
    </citation>
    <scope>NUCLEOTIDE SEQUENCE [LARGE SCALE GENOMIC DNA]</scope>
    <source>
        <strain evidence="13">DSM 44498</strain>
    </source>
</reference>
<evidence type="ECO:0000256" key="8">
    <source>
        <dbReference type="ARBA" id="ARBA00023014"/>
    </source>
</evidence>
<dbReference type="InterPro" id="IPR001041">
    <property type="entry name" value="2Fe-2S_ferredoxin-type"/>
</dbReference>
<dbReference type="AlphaFoldDB" id="A0A1H4KXC3"/>
<dbReference type="InterPro" id="IPR039261">
    <property type="entry name" value="FNR_nucleotide-bd"/>
</dbReference>
<gene>
    <name evidence="12" type="ORF">SAMN04490239_0967</name>
</gene>
<evidence type="ECO:0000259" key="11">
    <source>
        <dbReference type="PROSITE" id="PS51384"/>
    </source>
</evidence>
<dbReference type="Pfam" id="PF00111">
    <property type="entry name" value="Fer2"/>
    <property type="match status" value="1"/>
</dbReference>
<dbReference type="InterPro" id="IPR012675">
    <property type="entry name" value="Beta-grasp_dom_sf"/>
</dbReference>
<dbReference type="PRINTS" id="PR00410">
    <property type="entry name" value="PHEHYDRXLASE"/>
</dbReference>
<dbReference type="GO" id="GO:0051537">
    <property type="term" value="F:2 iron, 2 sulfur cluster binding"/>
    <property type="evidence" value="ECO:0007669"/>
    <property type="project" value="UniProtKB-KW"/>
</dbReference>
<evidence type="ECO:0000256" key="2">
    <source>
        <dbReference type="ARBA" id="ARBA00022630"/>
    </source>
</evidence>
<dbReference type="SUPFAM" id="SSF52343">
    <property type="entry name" value="Ferredoxin reductase-like, C-terminal NADP-linked domain"/>
    <property type="match status" value="1"/>
</dbReference>
<dbReference type="RefSeq" id="WP_072946509.1">
    <property type="nucleotide sequence ID" value="NZ_FNSV01000005.1"/>
</dbReference>
<dbReference type="GO" id="GO:0050660">
    <property type="term" value="F:flavin adenine dinucleotide binding"/>
    <property type="evidence" value="ECO:0007669"/>
    <property type="project" value="TreeGrafter"/>
</dbReference>
<accession>A0A1H4KXC3</accession>
<keyword evidence="3" id="KW-0001">2Fe-2S</keyword>
<dbReference type="Gene3D" id="3.40.50.80">
    <property type="entry name" value="Nucleotide-binding domain of ferredoxin-NADP reductase (FNR) module"/>
    <property type="match status" value="1"/>
</dbReference>
<organism evidence="12 13">
    <name type="scientific">Rhodococcus koreensis</name>
    <dbReference type="NCBI Taxonomy" id="99653"/>
    <lineage>
        <taxon>Bacteria</taxon>
        <taxon>Bacillati</taxon>
        <taxon>Actinomycetota</taxon>
        <taxon>Actinomycetes</taxon>
        <taxon>Mycobacteriales</taxon>
        <taxon>Nocardiaceae</taxon>
        <taxon>Rhodococcus</taxon>
    </lineage>
</organism>